<evidence type="ECO:0000259" key="6">
    <source>
        <dbReference type="PROSITE" id="PS50178"/>
    </source>
</evidence>
<keyword evidence="1" id="KW-0479">Metal-binding</keyword>
<dbReference type="STRING" id="869754.A0A1A0H6Z2"/>
<dbReference type="GO" id="GO:0008270">
    <property type="term" value="F:zinc ion binding"/>
    <property type="evidence" value="ECO:0007669"/>
    <property type="project" value="UniProtKB-KW"/>
</dbReference>
<protein>
    <recommendedName>
        <fullName evidence="6">FYVE-type domain-containing protein</fullName>
    </recommendedName>
</protein>
<accession>A0A1A0H6Z2</accession>
<dbReference type="OrthoDB" id="5352132at2759"/>
<dbReference type="CDD" id="cd00065">
    <property type="entry name" value="FYVE_like_SF"/>
    <property type="match status" value="1"/>
</dbReference>
<dbReference type="AlphaFoldDB" id="A0A1A0H6Z2"/>
<evidence type="ECO:0000256" key="3">
    <source>
        <dbReference type="ARBA" id="ARBA00022833"/>
    </source>
</evidence>
<dbReference type="SUPFAM" id="SSF57903">
    <property type="entry name" value="FYVE/PHD zinc finger"/>
    <property type="match status" value="1"/>
</dbReference>
<keyword evidence="3" id="KW-0862">Zinc</keyword>
<dbReference type="Gene3D" id="3.30.40.10">
    <property type="entry name" value="Zinc/RING finger domain, C3HC4 (zinc finger)"/>
    <property type="match status" value="1"/>
</dbReference>
<dbReference type="GO" id="GO:0032266">
    <property type="term" value="F:phosphatidylinositol-3-phosphate binding"/>
    <property type="evidence" value="ECO:0007669"/>
    <property type="project" value="UniProtKB-ARBA"/>
</dbReference>
<dbReference type="SMART" id="SM00064">
    <property type="entry name" value="FYVE"/>
    <property type="match status" value="1"/>
</dbReference>
<reference evidence="7 8" key="1">
    <citation type="submission" date="2016-05" db="EMBL/GenBank/DDBJ databases">
        <title>Comparative genomics of biotechnologically important yeasts.</title>
        <authorList>
            <consortium name="DOE Joint Genome Institute"/>
            <person name="Riley R."/>
            <person name="Haridas S."/>
            <person name="Wolfe K.H."/>
            <person name="Lopes M.R."/>
            <person name="Hittinger C.T."/>
            <person name="Goker M."/>
            <person name="Salamov A."/>
            <person name="Wisecaver J."/>
            <person name="Long T.M."/>
            <person name="Aerts A.L."/>
            <person name="Barry K."/>
            <person name="Choi C."/>
            <person name="Clum A."/>
            <person name="Coughlan A.Y."/>
            <person name="Deshpande S."/>
            <person name="Douglass A.P."/>
            <person name="Hanson S.J."/>
            <person name="Klenk H.-P."/>
            <person name="LaButti K."/>
            <person name="Lapidus A."/>
            <person name="Lindquist E."/>
            <person name="Lipzen A."/>
            <person name="Meier-kolthoff J.P."/>
            <person name="Ohm R.A."/>
            <person name="Otillar R.P."/>
            <person name="Pangilinan J."/>
            <person name="Peng Y."/>
            <person name="Rokas A."/>
            <person name="Rosa C.A."/>
            <person name="Scheuner C."/>
            <person name="Sibirny A.A."/>
            <person name="Slot J.C."/>
            <person name="Stielow J.B."/>
            <person name="Sun H."/>
            <person name="Kurtzman C.P."/>
            <person name="Blackwell M."/>
            <person name="Grigoriev I.V."/>
            <person name="Jeffries T.W."/>
        </authorList>
    </citation>
    <scope>NUCLEOTIDE SEQUENCE [LARGE SCALE GENOMIC DNA]</scope>
    <source>
        <strain evidence="7 8">NRRL YB-4993</strain>
    </source>
</reference>
<keyword evidence="8" id="KW-1185">Reference proteome</keyword>
<name>A0A1A0H6Z2_9ASCO</name>
<evidence type="ECO:0000256" key="5">
    <source>
        <dbReference type="SAM" id="MobiDB-lite"/>
    </source>
</evidence>
<feature type="region of interest" description="Disordered" evidence="5">
    <location>
        <begin position="76"/>
        <end position="106"/>
    </location>
</feature>
<comment type="caution">
    <text evidence="7">The sequence shown here is derived from an EMBL/GenBank/DDBJ whole genome shotgun (WGS) entry which is preliminary data.</text>
</comment>
<dbReference type="Proteomes" id="UP000092555">
    <property type="component" value="Unassembled WGS sequence"/>
</dbReference>
<evidence type="ECO:0000256" key="4">
    <source>
        <dbReference type="PROSITE-ProRule" id="PRU00091"/>
    </source>
</evidence>
<feature type="domain" description="FYVE-type" evidence="6">
    <location>
        <begin position="295"/>
        <end position="373"/>
    </location>
</feature>
<dbReference type="Pfam" id="PF01363">
    <property type="entry name" value="FYVE"/>
    <property type="match status" value="1"/>
</dbReference>
<keyword evidence="2 4" id="KW-0863">Zinc-finger</keyword>
<dbReference type="EMBL" id="LXTC01000005">
    <property type="protein sequence ID" value="OBA19725.1"/>
    <property type="molecule type" value="Genomic_DNA"/>
</dbReference>
<gene>
    <name evidence="7" type="ORF">METBIDRAFT_45193</name>
</gene>
<feature type="compositionally biased region" description="Basic and acidic residues" evidence="5">
    <location>
        <begin position="77"/>
        <end position="88"/>
    </location>
</feature>
<evidence type="ECO:0000256" key="2">
    <source>
        <dbReference type="ARBA" id="ARBA00022771"/>
    </source>
</evidence>
<evidence type="ECO:0000313" key="8">
    <source>
        <dbReference type="Proteomes" id="UP000092555"/>
    </source>
</evidence>
<dbReference type="InterPro" id="IPR017455">
    <property type="entry name" value="Znf_FYVE-rel"/>
</dbReference>
<dbReference type="InterPro" id="IPR011011">
    <property type="entry name" value="Znf_FYVE_PHD"/>
</dbReference>
<dbReference type="RefSeq" id="XP_018710250.1">
    <property type="nucleotide sequence ID" value="XM_018857890.1"/>
</dbReference>
<evidence type="ECO:0000256" key="1">
    <source>
        <dbReference type="ARBA" id="ARBA00022723"/>
    </source>
</evidence>
<evidence type="ECO:0000313" key="7">
    <source>
        <dbReference type="EMBL" id="OBA19725.1"/>
    </source>
</evidence>
<dbReference type="InterPro" id="IPR000306">
    <property type="entry name" value="Znf_FYVE"/>
</dbReference>
<dbReference type="GeneID" id="30030866"/>
<dbReference type="InterPro" id="IPR013083">
    <property type="entry name" value="Znf_RING/FYVE/PHD"/>
</dbReference>
<organism evidence="7 8">
    <name type="scientific">Metschnikowia bicuspidata var. bicuspidata NRRL YB-4993</name>
    <dbReference type="NCBI Taxonomy" id="869754"/>
    <lineage>
        <taxon>Eukaryota</taxon>
        <taxon>Fungi</taxon>
        <taxon>Dikarya</taxon>
        <taxon>Ascomycota</taxon>
        <taxon>Saccharomycotina</taxon>
        <taxon>Pichiomycetes</taxon>
        <taxon>Metschnikowiaceae</taxon>
        <taxon>Metschnikowia</taxon>
    </lineage>
</organism>
<proteinExistence type="predicted"/>
<sequence length="456" mass="50904">MTEPSDPAQDADLPPFSFSKRPIISTMATSAIPHNIDRALLNVLKPADVPTFNNVNYDDRIRAPRMSLATHYTYKPELPRPESSEHNVDGSSQAGPTTPGCGNEDAQLEYRPATADLNQPTRRNLEPIKQKWGILVSTGNILSLDTVEYPEIYGTAAKFRSGSGALPGTTPLMQQKLVRAIENLDANTTLEERAAHAERANSFCKPASGRNRVYMPSSGPAIQQVYTQKKPLCLPAVLRPPQEIDKINEEDFLHDLSADEGSFEAKLGEFPFEMPQDATLQNSRAEPTHEHWAPNSSSDHCMNCFEVFRGFFNPQRRGRHHCRFCGLLYCHNCLYKSREAFQIAPPAADTQTQLRANSGSSNSSSKFKLCKVCKTCGNNSLRLLYLLNQRSRAKNDIDTPYVFIDNPYIGASHALQAHPLYDLKSRATRPGFKNEGGSERRASYNHVPSDWTWSSF</sequence>
<dbReference type="PROSITE" id="PS50178">
    <property type="entry name" value="ZF_FYVE"/>
    <property type="match status" value="1"/>
</dbReference>